<dbReference type="Proteomes" id="UP000654075">
    <property type="component" value="Unassembled WGS sequence"/>
</dbReference>
<sequence>MIELDGYLHFCGKDFSGNPCDEVSQRDLMKESWAVENNYVLVRVLQTDVWFDRADWQSYLLNSLAAAGLDSRPRVIVPDAPEYQAGIYCELRAGSGVGSRQKDKVSIASLTD</sequence>
<gene>
    <name evidence="1" type="ORF">PGLA1383_LOCUS12666</name>
</gene>
<evidence type="ECO:0000313" key="1">
    <source>
        <dbReference type="EMBL" id="CAE8594097.1"/>
    </source>
</evidence>
<keyword evidence="2" id="KW-1185">Reference proteome</keyword>
<dbReference type="AlphaFoldDB" id="A0A813E137"/>
<dbReference type="EMBL" id="CAJNNV010006791">
    <property type="protein sequence ID" value="CAE8594097.1"/>
    <property type="molecule type" value="Genomic_DNA"/>
</dbReference>
<name>A0A813E137_POLGL</name>
<evidence type="ECO:0000313" key="2">
    <source>
        <dbReference type="Proteomes" id="UP000654075"/>
    </source>
</evidence>
<proteinExistence type="predicted"/>
<reference evidence="1" key="1">
    <citation type="submission" date="2021-02" db="EMBL/GenBank/DDBJ databases">
        <authorList>
            <person name="Dougan E. K."/>
            <person name="Rhodes N."/>
            <person name="Thang M."/>
            <person name="Chan C."/>
        </authorList>
    </citation>
    <scope>NUCLEOTIDE SEQUENCE</scope>
</reference>
<comment type="caution">
    <text evidence="1">The sequence shown here is derived from an EMBL/GenBank/DDBJ whole genome shotgun (WGS) entry which is preliminary data.</text>
</comment>
<protein>
    <submittedName>
        <fullName evidence="1">Uncharacterized protein</fullName>
    </submittedName>
</protein>
<accession>A0A813E137</accession>
<organism evidence="1 2">
    <name type="scientific">Polarella glacialis</name>
    <name type="common">Dinoflagellate</name>
    <dbReference type="NCBI Taxonomy" id="89957"/>
    <lineage>
        <taxon>Eukaryota</taxon>
        <taxon>Sar</taxon>
        <taxon>Alveolata</taxon>
        <taxon>Dinophyceae</taxon>
        <taxon>Suessiales</taxon>
        <taxon>Suessiaceae</taxon>
        <taxon>Polarella</taxon>
    </lineage>
</organism>